<dbReference type="AlphaFoldDB" id="A0A941D499"/>
<protein>
    <submittedName>
        <fullName evidence="3">Universal stress protein</fullName>
    </submittedName>
</protein>
<dbReference type="Proteomes" id="UP000622580">
    <property type="component" value="Unassembled WGS sequence"/>
</dbReference>
<dbReference type="InterPro" id="IPR006015">
    <property type="entry name" value="Universal_stress_UspA"/>
</dbReference>
<dbReference type="PANTHER" id="PTHR46268">
    <property type="entry name" value="STRESS RESPONSE PROTEIN NHAX"/>
    <property type="match status" value="1"/>
</dbReference>
<dbReference type="Pfam" id="PF00582">
    <property type="entry name" value="Usp"/>
    <property type="match status" value="1"/>
</dbReference>
<accession>A0A941D499</accession>
<dbReference type="EMBL" id="JAGSGD010000001">
    <property type="protein sequence ID" value="MBR7620621.1"/>
    <property type="molecule type" value="Genomic_DNA"/>
</dbReference>
<comment type="similarity">
    <text evidence="1">Belongs to the universal stress protein A family.</text>
</comment>
<dbReference type="InterPro" id="IPR006016">
    <property type="entry name" value="UspA"/>
</dbReference>
<dbReference type="SUPFAM" id="SSF52402">
    <property type="entry name" value="Adenine nucleotide alpha hydrolases-like"/>
    <property type="match status" value="2"/>
</dbReference>
<dbReference type="Gene3D" id="3.40.50.12370">
    <property type="match status" value="1"/>
</dbReference>
<evidence type="ECO:0000313" key="4">
    <source>
        <dbReference type="Proteomes" id="UP000622580"/>
    </source>
</evidence>
<name>A0A941D499_9CAUL</name>
<dbReference type="PRINTS" id="PR01438">
    <property type="entry name" value="UNVRSLSTRESS"/>
</dbReference>
<keyword evidence="4" id="KW-1185">Reference proteome</keyword>
<evidence type="ECO:0000313" key="3">
    <source>
        <dbReference type="EMBL" id="MBR7620621.1"/>
    </source>
</evidence>
<reference evidence="3" key="1">
    <citation type="submission" date="2021-04" db="EMBL/GenBank/DDBJ databases">
        <title>Draft genome assembly of strain Phenylobacterium sp. 20VBR1 using MiniION and Illumina platforms.</title>
        <authorList>
            <person name="Thomas F.A."/>
            <person name="Krishnan K.P."/>
            <person name="Sinha R.K."/>
        </authorList>
    </citation>
    <scope>NUCLEOTIDE SEQUENCE</scope>
    <source>
        <strain evidence="3">20VBR1</strain>
    </source>
</reference>
<evidence type="ECO:0000256" key="1">
    <source>
        <dbReference type="ARBA" id="ARBA00008791"/>
    </source>
</evidence>
<gene>
    <name evidence="3" type="ORF">JKL49_14600</name>
</gene>
<dbReference type="RefSeq" id="WP_215341351.1">
    <property type="nucleotide sequence ID" value="NZ_JAGSGD010000001.1"/>
</dbReference>
<evidence type="ECO:0000259" key="2">
    <source>
        <dbReference type="Pfam" id="PF00582"/>
    </source>
</evidence>
<dbReference type="CDD" id="cd00293">
    <property type="entry name" value="USP-like"/>
    <property type="match status" value="1"/>
</dbReference>
<organism evidence="3 4">
    <name type="scientific">Phenylobacterium glaciei</name>
    <dbReference type="NCBI Taxonomy" id="2803784"/>
    <lineage>
        <taxon>Bacteria</taxon>
        <taxon>Pseudomonadati</taxon>
        <taxon>Pseudomonadota</taxon>
        <taxon>Alphaproteobacteria</taxon>
        <taxon>Caulobacterales</taxon>
        <taxon>Caulobacteraceae</taxon>
        <taxon>Phenylobacterium</taxon>
    </lineage>
</organism>
<dbReference type="PANTHER" id="PTHR46268:SF15">
    <property type="entry name" value="UNIVERSAL STRESS PROTEIN HP_0031"/>
    <property type="match status" value="1"/>
</dbReference>
<feature type="domain" description="UspA" evidence="2">
    <location>
        <begin position="212"/>
        <end position="276"/>
    </location>
</feature>
<sequence>MTYRDILVHIDDTPASSARATAAAELALRSNAHVSGVFLKSAFLHNYMAGEALAYMSPSDIDSILKDHASAVLKAAERGREIFESATAKVGVSSEWMVIDGDFTAPMAACARRSDLTIFPTIACAPLGQHTISAADLGLTSGGPVLVVPEHGVTRDVGKRVLIAWKGTRESARALHDAWPLVMGAEQVHILVVSPQGEGGADGLLQRHLERHGREAKVIVDRSHDASAAAILRGHVKALDIDLVVMGLYGRNRVQELVLGGVSHDMVSDPPTALLISH</sequence>
<comment type="caution">
    <text evidence="3">The sequence shown here is derived from an EMBL/GenBank/DDBJ whole genome shotgun (WGS) entry which is preliminary data.</text>
</comment>
<proteinExistence type="inferred from homology"/>